<dbReference type="Pfam" id="PF13435">
    <property type="entry name" value="Cytochrome_C554"/>
    <property type="match status" value="1"/>
</dbReference>
<accession>A0A7G8BCI9</accession>
<evidence type="ECO:0000313" key="6">
    <source>
        <dbReference type="EMBL" id="QNI30259.1"/>
    </source>
</evidence>
<dbReference type="EMBL" id="CP060394">
    <property type="protein sequence ID" value="QNI30259.1"/>
    <property type="molecule type" value="Genomic_DNA"/>
</dbReference>
<reference evidence="6 7" key="1">
    <citation type="submission" date="2020-08" db="EMBL/GenBank/DDBJ databases">
        <title>Edaphobacter telluris sp. nov. and Acidobacterium dinghuensis sp. nov., two acidobacteria isolated from forest soil.</title>
        <authorList>
            <person name="Fu J."/>
            <person name="Qiu L."/>
        </authorList>
    </citation>
    <scope>NUCLEOTIDE SEQUENCE [LARGE SCALE GENOMIC DNA]</scope>
    <source>
        <strain evidence="6">4Y35</strain>
    </source>
</reference>
<evidence type="ECO:0000256" key="3">
    <source>
        <dbReference type="SAM" id="SignalP"/>
    </source>
</evidence>
<keyword evidence="2" id="KW-0802">TPR repeat</keyword>
<sequence>MPRRIQFWVIAFLAVTTTLIAGSSSATQQTLKAPDPDAACAKCHRKIYDSYKRTPMAQASGIAADGLIPGDFLHAASGVHYRLFLQDGRAWLSYQRPNATPERTLDGKQELIYYLGSGKRGRTYLFQQEAFWFEIPVNWYAKKQVWDMAPHFLQAKEMPLTLPIDAGCLRCHASDVQTPLPGGRNHYAGSPFLHGGIGCAACHGDPSSHLAQNGKGPILNPNKLDAIRRDSACLQCHLEGESTIARSGHSLTSYRPGDNLFDHIIFFVHKDTTGPAGRATSQWEALLESKCKQQSGDKLTCTTCHDPHNTVEPEKRVSYYRAKCLTCHNDTAFIAKHHPENPDCASCHMPRQSTTDIAHEQVTDHRIQKPASLTPGAMTATSKEIVTVDNLPVTAREYGLAYAQMALHGDPFAIHQAMRYLKEAEQSDVTQASDAELHTQLGFLAQRTGDNKLAATEYETALKADPHKSTAAGDLAILRIQAGDLANAIPLLQSAFLEDPEQLAAGYDLAVVQCNQGNAPAAIQALNRVLLFSPDDTRAHAFLLAIKSGAQPCGQHQ</sequence>
<evidence type="ECO:0000256" key="2">
    <source>
        <dbReference type="PROSITE-ProRule" id="PRU00339"/>
    </source>
</evidence>
<feature type="repeat" description="TPR" evidence="2">
    <location>
        <begin position="435"/>
        <end position="468"/>
    </location>
</feature>
<dbReference type="Gene3D" id="1.25.40.10">
    <property type="entry name" value="Tetratricopeptide repeat domain"/>
    <property type="match status" value="1"/>
</dbReference>
<dbReference type="InterPro" id="IPR036280">
    <property type="entry name" value="Multihaem_cyt_sf"/>
</dbReference>
<dbReference type="Pfam" id="PF09699">
    <property type="entry name" value="Paired_CXXCH_1"/>
    <property type="match status" value="1"/>
</dbReference>
<gene>
    <name evidence="6" type="ORF">H7849_13805</name>
</gene>
<dbReference type="PANTHER" id="PTHR35038:SF8">
    <property type="entry name" value="C-TYPE POLYHEME CYTOCHROME OMCC"/>
    <property type="match status" value="1"/>
</dbReference>
<dbReference type="InterPro" id="IPR023155">
    <property type="entry name" value="Cyt_c-552/4"/>
</dbReference>
<evidence type="ECO:0000259" key="5">
    <source>
        <dbReference type="Pfam" id="PF13435"/>
    </source>
</evidence>
<dbReference type="SUPFAM" id="SSF48695">
    <property type="entry name" value="Multiheme cytochromes"/>
    <property type="match status" value="1"/>
</dbReference>
<dbReference type="Gene3D" id="1.10.1130.10">
    <property type="entry name" value="Flavocytochrome C3, Chain A"/>
    <property type="match status" value="1"/>
</dbReference>
<evidence type="ECO:0000259" key="4">
    <source>
        <dbReference type="Pfam" id="PF09699"/>
    </source>
</evidence>
<name>A0A7G8BCI9_9BACT</name>
<organism evidence="6 7">
    <name type="scientific">Alloacidobacterium dinghuense</name>
    <dbReference type="NCBI Taxonomy" id="2763107"/>
    <lineage>
        <taxon>Bacteria</taxon>
        <taxon>Pseudomonadati</taxon>
        <taxon>Acidobacteriota</taxon>
        <taxon>Terriglobia</taxon>
        <taxon>Terriglobales</taxon>
        <taxon>Acidobacteriaceae</taxon>
        <taxon>Alloacidobacterium</taxon>
    </lineage>
</organism>
<proteinExistence type="predicted"/>
<dbReference type="Gene3D" id="3.90.10.10">
    <property type="entry name" value="Cytochrome C3"/>
    <property type="match status" value="1"/>
</dbReference>
<evidence type="ECO:0000256" key="1">
    <source>
        <dbReference type="ARBA" id="ARBA00022729"/>
    </source>
</evidence>
<keyword evidence="1 3" id="KW-0732">Signal</keyword>
<feature type="chain" id="PRO_5028884048" evidence="3">
    <location>
        <begin position="22"/>
        <end position="557"/>
    </location>
</feature>
<dbReference type="Proteomes" id="UP000515312">
    <property type="component" value="Chromosome"/>
</dbReference>
<dbReference type="PROSITE" id="PS50005">
    <property type="entry name" value="TPR"/>
    <property type="match status" value="1"/>
</dbReference>
<keyword evidence="7" id="KW-1185">Reference proteome</keyword>
<dbReference type="KEGG" id="adin:H7849_13805"/>
<dbReference type="InterPro" id="IPR010177">
    <property type="entry name" value="Paired_CXXCH_1"/>
</dbReference>
<feature type="domain" description="Doubled CXXCH motif" evidence="4">
    <location>
        <begin position="300"/>
        <end position="332"/>
    </location>
</feature>
<dbReference type="InterPro" id="IPR019734">
    <property type="entry name" value="TPR_rpt"/>
</dbReference>
<dbReference type="SMART" id="SM00028">
    <property type="entry name" value="TPR"/>
    <property type="match status" value="3"/>
</dbReference>
<dbReference type="PANTHER" id="PTHR35038">
    <property type="entry name" value="DISSIMILATORY SULFITE REDUCTASE SIRA"/>
    <property type="match status" value="1"/>
</dbReference>
<dbReference type="AlphaFoldDB" id="A0A7G8BCI9"/>
<evidence type="ECO:0000313" key="7">
    <source>
        <dbReference type="Proteomes" id="UP000515312"/>
    </source>
</evidence>
<dbReference type="InterPro" id="IPR011990">
    <property type="entry name" value="TPR-like_helical_dom_sf"/>
</dbReference>
<dbReference type="InterPro" id="IPR051829">
    <property type="entry name" value="Multiheme_Cytochr_ET"/>
</dbReference>
<feature type="signal peptide" evidence="3">
    <location>
        <begin position="1"/>
        <end position="21"/>
    </location>
</feature>
<dbReference type="CDD" id="cd08168">
    <property type="entry name" value="Cytochrom_C3"/>
    <property type="match status" value="1"/>
</dbReference>
<dbReference type="SUPFAM" id="SSF48452">
    <property type="entry name" value="TPR-like"/>
    <property type="match status" value="1"/>
</dbReference>
<dbReference type="RefSeq" id="WP_186740012.1">
    <property type="nucleotide sequence ID" value="NZ_CP060394.1"/>
</dbReference>
<dbReference type="Pfam" id="PF14559">
    <property type="entry name" value="TPR_19"/>
    <property type="match status" value="1"/>
</dbReference>
<protein>
    <submittedName>
        <fullName evidence="6">Tetratricopeptide repeat protein</fullName>
    </submittedName>
</protein>
<feature type="domain" description="Cytochrome c-552/4" evidence="5">
    <location>
        <begin position="163"/>
        <end position="204"/>
    </location>
</feature>